<dbReference type="AlphaFoldDB" id="A0A820EPH0"/>
<protein>
    <submittedName>
        <fullName evidence="1">Uncharacterized protein</fullName>
    </submittedName>
</protein>
<name>A0A820EPH0_9BILA</name>
<gene>
    <name evidence="1" type="ORF">JBS370_LOCUS38650</name>
</gene>
<accession>A0A820EPH0</accession>
<feature type="non-terminal residue" evidence="1">
    <location>
        <position position="92"/>
    </location>
</feature>
<evidence type="ECO:0000313" key="1">
    <source>
        <dbReference type="EMBL" id="CAF4249376.1"/>
    </source>
</evidence>
<organism evidence="1 2">
    <name type="scientific">Rotaria sordida</name>
    <dbReference type="NCBI Taxonomy" id="392033"/>
    <lineage>
        <taxon>Eukaryota</taxon>
        <taxon>Metazoa</taxon>
        <taxon>Spiralia</taxon>
        <taxon>Gnathifera</taxon>
        <taxon>Rotifera</taxon>
        <taxon>Eurotatoria</taxon>
        <taxon>Bdelloidea</taxon>
        <taxon>Philodinida</taxon>
        <taxon>Philodinidae</taxon>
        <taxon>Rotaria</taxon>
    </lineage>
</organism>
<evidence type="ECO:0000313" key="2">
    <source>
        <dbReference type="Proteomes" id="UP000663836"/>
    </source>
</evidence>
<comment type="caution">
    <text evidence="1">The sequence shown here is derived from an EMBL/GenBank/DDBJ whole genome shotgun (WGS) entry which is preliminary data.</text>
</comment>
<sequence length="92" mass="10880">PLINSDVHFLIDQPHVAYVHITINGIQIPLVAVRRHDDTFLLKFRPILAGDYLIILKDYIGQLIPEHHIYWRDGFRLYANLQIENRKINFYG</sequence>
<reference evidence="1" key="1">
    <citation type="submission" date="2021-02" db="EMBL/GenBank/DDBJ databases">
        <authorList>
            <person name="Nowell W R."/>
        </authorList>
    </citation>
    <scope>NUCLEOTIDE SEQUENCE</scope>
</reference>
<proteinExistence type="predicted"/>
<dbReference type="EMBL" id="CAJOBD010022061">
    <property type="protein sequence ID" value="CAF4249376.1"/>
    <property type="molecule type" value="Genomic_DNA"/>
</dbReference>
<dbReference type="Proteomes" id="UP000663836">
    <property type="component" value="Unassembled WGS sequence"/>
</dbReference>